<dbReference type="SUPFAM" id="SSF75500">
    <property type="entry name" value="Putative transcriptional regulator TM1602, C-terminal domain"/>
    <property type="match status" value="1"/>
</dbReference>
<evidence type="ECO:0000256" key="1">
    <source>
        <dbReference type="PIRSR" id="PIRSR037847-1"/>
    </source>
</evidence>
<name>A0A940DG38_9FIRM</name>
<dbReference type="InterPro" id="IPR013196">
    <property type="entry name" value="HTH_11"/>
</dbReference>
<protein>
    <submittedName>
        <fullName evidence="4">Transcription repressor NadR</fullName>
    </submittedName>
</protein>
<feature type="domain" description="Helix-turn-helix type 11" evidence="3">
    <location>
        <begin position="6"/>
        <end position="58"/>
    </location>
</feature>
<feature type="binding site" evidence="1">
    <location>
        <position position="82"/>
    </location>
    <ligand>
        <name>Ni(2+)</name>
        <dbReference type="ChEBI" id="CHEBI:49786"/>
    </ligand>
</feature>
<dbReference type="Gene3D" id="1.10.10.10">
    <property type="entry name" value="Winged helix-like DNA-binding domain superfamily/Winged helix DNA-binding domain"/>
    <property type="match status" value="1"/>
</dbReference>
<dbReference type="GO" id="GO:0046872">
    <property type="term" value="F:metal ion binding"/>
    <property type="evidence" value="ECO:0007669"/>
    <property type="project" value="UniProtKB-KW"/>
</dbReference>
<dbReference type="EMBL" id="JADINF010000025">
    <property type="protein sequence ID" value="MBO8423573.1"/>
    <property type="molecule type" value="Genomic_DNA"/>
</dbReference>
<evidence type="ECO:0000259" key="2">
    <source>
        <dbReference type="Pfam" id="PF02829"/>
    </source>
</evidence>
<keyword evidence="1" id="KW-0479">Metal-binding</keyword>
<dbReference type="Pfam" id="PF02829">
    <property type="entry name" value="3H"/>
    <property type="match status" value="1"/>
</dbReference>
<gene>
    <name evidence="4" type="ORF">IAB16_00925</name>
</gene>
<evidence type="ECO:0000259" key="3">
    <source>
        <dbReference type="Pfam" id="PF08279"/>
    </source>
</evidence>
<dbReference type="Gene3D" id="3.30.1340.20">
    <property type="entry name" value="3H domain"/>
    <property type="match status" value="1"/>
</dbReference>
<dbReference type="PIRSF" id="PIRSF037847">
    <property type="entry name" value="NiaR"/>
    <property type="match status" value="1"/>
</dbReference>
<feature type="binding site" evidence="1">
    <location>
        <position position="141"/>
    </location>
    <ligand>
        <name>Ni(2+)</name>
        <dbReference type="ChEBI" id="CHEBI:49786"/>
    </ligand>
</feature>
<dbReference type="SUPFAM" id="SSF46785">
    <property type="entry name" value="Winged helix' DNA-binding domain"/>
    <property type="match status" value="1"/>
</dbReference>
<feature type="domain" description="3H" evidence="2">
    <location>
        <begin position="70"/>
        <end position="166"/>
    </location>
</feature>
<sequence>MTGAERRTKITEILTLSKEAVSATKLAAEFGVTRQIIVSDLALLRAEGKPVGADRRGYYLKKAEGIYKTVICRHDVKGAAEEFNAIVDNGGKVLNVIVEHPLYGNISAELNVTSRYDAEEFVRKTEESNASFLSDLTGGLHIHTISVPDEKSYERIVAKLRALDILAEEGSVGE</sequence>
<proteinExistence type="predicted"/>
<dbReference type="InterPro" id="IPR004173">
    <property type="entry name" value="3H_domain"/>
</dbReference>
<dbReference type="InterPro" id="IPR035922">
    <property type="entry name" value="3H_dom_sf"/>
</dbReference>
<dbReference type="Pfam" id="PF08279">
    <property type="entry name" value="HTH_11"/>
    <property type="match status" value="1"/>
</dbReference>
<dbReference type="InterPro" id="IPR036390">
    <property type="entry name" value="WH_DNA-bd_sf"/>
</dbReference>
<dbReference type="AlphaFoldDB" id="A0A940DG38"/>
<reference evidence="4" key="2">
    <citation type="journal article" date="2021" name="PeerJ">
        <title>Extensive microbial diversity within the chicken gut microbiome revealed by metagenomics and culture.</title>
        <authorList>
            <person name="Gilroy R."/>
            <person name="Ravi A."/>
            <person name="Getino M."/>
            <person name="Pursley I."/>
            <person name="Horton D.L."/>
            <person name="Alikhan N.F."/>
            <person name="Baker D."/>
            <person name="Gharbi K."/>
            <person name="Hall N."/>
            <person name="Watson M."/>
            <person name="Adriaenssens E.M."/>
            <person name="Foster-Nyarko E."/>
            <person name="Jarju S."/>
            <person name="Secka A."/>
            <person name="Antonio M."/>
            <person name="Oren A."/>
            <person name="Chaudhuri R.R."/>
            <person name="La Ragione R."/>
            <person name="Hildebrand F."/>
            <person name="Pallen M.J."/>
        </authorList>
    </citation>
    <scope>NUCLEOTIDE SEQUENCE</scope>
    <source>
        <strain evidence="4">517</strain>
    </source>
</reference>
<evidence type="ECO:0000313" key="4">
    <source>
        <dbReference type="EMBL" id="MBO8423573.1"/>
    </source>
</evidence>
<reference evidence="4" key="1">
    <citation type="submission" date="2020-10" db="EMBL/GenBank/DDBJ databases">
        <authorList>
            <person name="Gilroy R."/>
        </authorList>
    </citation>
    <scope>NUCLEOTIDE SEQUENCE</scope>
    <source>
        <strain evidence="4">517</strain>
    </source>
</reference>
<organism evidence="4 5">
    <name type="scientific">Candidatus Stercoripulliclostridium pullicola</name>
    <dbReference type="NCBI Taxonomy" id="2840953"/>
    <lineage>
        <taxon>Bacteria</taxon>
        <taxon>Bacillati</taxon>
        <taxon>Bacillota</taxon>
        <taxon>Clostridia</taxon>
        <taxon>Eubacteriales</taxon>
        <taxon>Candidatus Stercoripulliclostridium</taxon>
    </lineage>
</organism>
<comment type="caution">
    <text evidence="4">The sequence shown here is derived from an EMBL/GenBank/DDBJ whole genome shotgun (WGS) entry which is preliminary data.</text>
</comment>
<dbReference type="Proteomes" id="UP000727857">
    <property type="component" value="Unassembled WGS sequence"/>
</dbReference>
<feature type="binding site" evidence="1">
    <location>
        <position position="74"/>
    </location>
    <ligand>
        <name>Ni(2+)</name>
        <dbReference type="ChEBI" id="CHEBI:49786"/>
    </ligand>
</feature>
<keyword evidence="1" id="KW-0533">Nickel</keyword>
<dbReference type="InterPro" id="IPR036388">
    <property type="entry name" value="WH-like_DNA-bd_sf"/>
</dbReference>
<dbReference type="PANTHER" id="PTHR40068">
    <property type="entry name" value="TRANSCRIPTION REPRESSOR NIAR-RELATED"/>
    <property type="match status" value="1"/>
</dbReference>
<evidence type="ECO:0000313" key="5">
    <source>
        <dbReference type="Proteomes" id="UP000727857"/>
    </source>
</evidence>
<dbReference type="InterPro" id="IPR026043">
    <property type="entry name" value="NadR"/>
</dbReference>
<feature type="binding site" evidence="1">
    <location>
        <position position="143"/>
    </location>
    <ligand>
        <name>Ni(2+)</name>
        <dbReference type="ChEBI" id="CHEBI:49786"/>
    </ligand>
</feature>
<dbReference type="PANTHER" id="PTHR40068:SF1">
    <property type="entry name" value="TRANSCRIPTION REPRESSOR NIAR-RELATED"/>
    <property type="match status" value="1"/>
</dbReference>
<accession>A0A940DG38</accession>